<dbReference type="WBParaSite" id="DME_0000188201-mRNA-1">
    <property type="protein sequence ID" value="DME_0000188201-mRNA-1"/>
    <property type="gene ID" value="DME_0000188201"/>
</dbReference>
<sequence length="207" mass="24009">MLKNSLKNNAISIKTHQKDECEASDGAFNEVDTLVDQMRAKLEALRGDTQHCTKTHNYKTFLAESCASYRLRRLVSMSKKFHRIEKKLLKKYLRPQEEKTEILNESKQTQNDEKALIRKLEGQINHYRTVVNEIGKSLEMLIDTIKKTIEDNKLKKYEEKIQLILNELPPPYRFASSVKLSNFNSLLLANPPPNLKRFSLFGDLVSL</sequence>
<dbReference type="Proteomes" id="UP000038040">
    <property type="component" value="Unplaced"/>
</dbReference>
<proteinExistence type="predicted"/>
<dbReference type="OrthoDB" id="5805078at2759"/>
<evidence type="ECO:0000313" key="3">
    <source>
        <dbReference type="Proteomes" id="UP000274756"/>
    </source>
</evidence>
<evidence type="ECO:0000313" key="4">
    <source>
        <dbReference type="WBParaSite" id="DME_0000188201-mRNA-1"/>
    </source>
</evidence>
<dbReference type="Proteomes" id="UP000274756">
    <property type="component" value="Unassembled WGS sequence"/>
</dbReference>
<dbReference type="EMBL" id="UYYG01001155">
    <property type="protein sequence ID" value="VDN56269.1"/>
    <property type="molecule type" value="Genomic_DNA"/>
</dbReference>
<name>A0A0N4U4Y7_DRAME</name>
<gene>
    <name evidence="1" type="ORF">DME_LOCUS6242</name>
</gene>
<accession>A0A0N4U4Y7</accession>
<dbReference type="AlphaFoldDB" id="A0A0N4U4Y7"/>
<organism evidence="2 4">
    <name type="scientific">Dracunculus medinensis</name>
    <name type="common">Guinea worm</name>
    <dbReference type="NCBI Taxonomy" id="318479"/>
    <lineage>
        <taxon>Eukaryota</taxon>
        <taxon>Metazoa</taxon>
        <taxon>Ecdysozoa</taxon>
        <taxon>Nematoda</taxon>
        <taxon>Chromadorea</taxon>
        <taxon>Rhabditida</taxon>
        <taxon>Spirurina</taxon>
        <taxon>Dracunculoidea</taxon>
        <taxon>Dracunculidae</taxon>
        <taxon>Dracunculus</taxon>
    </lineage>
</organism>
<evidence type="ECO:0000313" key="1">
    <source>
        <dbReference type="EMBL" id="VDN56269.1"/>
    </source>
</evidence>
<reference evidence="4" key="1">
    <citation type="submission" date="2017-02" db="UniProtKB">
        <authorList>
            <consortium name="WormBaseParasite"/>
        </authorList>
    </citation>
    <scope>IDENTIFICATION</scope>
</reference>
<protein>
    <submittedName>
        <fullName evidence="1 4">Uncharacterized protein</fullName>
    </submittedName>
</protein>
<keyword evidence="3" id="KW-1185">Reference proteome</keyword>
<dbReference type="STRING" id="318479.A0A0N4U4Y7"/>
<reference evidence="1 3" key="2">
    <citation type="submission" date="2018-11" db="EMBL/GenBank/DDBJ databases">
        <authorList>
            <consortium name="Pathogen Informatics"/>
        </authorList>
    </citation>
    <scope>NUCLEOTIDE SEQUENCE [LARGE SCALE GENOMIC DNA]</scope>
</reference>
<evidence type="ECO:0000313" key="2">
    <source>
        <dbReference type="Proteomes" id="UP000038040"/>
    </source>
</evidence>